<protein>
    <submittedName>
        <fullName evidence="2">Uncharacterized protein</fullName>
    </submittedName>
</protein>
<feature type="signal peptide" evidence="1">
    <location>
        <begin position="1"/>
        <end position="21"/>
    </location>
</feature>
<sequence>MKAINAFIIILIILIQRDVNSIIINRHNWDFDDINSLEQLIDAINGDIKTIFKAEGSGKENIVTERIRALMTSMRSYERNWFPKTPYTAQYSKRKDFINFVDKLEHFQVKVNSAKVIYLHGHVKDLEHHFHMVNHFIQVFADKRNNDYFTRPRDVCSLASAYIPLFGILHLTEHKHSTKIHEIYDGLMKIVSSELNLHRKKFTDCDSDFSFRLSLYNYYRRIIVMHIKKYILAAFTSALNSVCTGVHSINAVIDNEELKHIKHRFVNQAAHYMRATAHTLKHTQHFIIYCDHHIEYIELEKMIQTFIVKESELSVDNICNHNCDIRSMDKNNINFNLGCTNYSDCFKLGNIEFCELSSKSRRYEWFADSNGNIFGDNRNCSGKIVSLESKFQLETVNTCDNCVCTCLAEPQHNEHVTAALSFREQTSDISNNMVVVGIKFVKKDFMIHVQIAEGLILPRQYLNLNEISWVPLENITYDEDKKGYYLLNEDNENSKTRLTLDSDYTHPKIMNLDNLMVPSGYVMTGVRFRFEKETYVPGAIDNRVQLQIRVTPFDFVNQVMGSLDNSRWITTHHPNRKEFVLILPDNPTKAPTNFQDNPMVHPFIKFRASDVKKDAGQSTVPFFSAQKVSTYTSLGGIGLIHFGHYGYGGFFVFKILELDISQYMNVHLAREHKGAVVNKRNVTDDVNHVFEQQTDLTFENSNKV</sequence>
<evidence type="ECO:0000313" key="2">
    <source>
        <dbReference type="EMBL" id="CAG5078101.1"/>
    </source>
</evidence>
<proteinExistence type="predicted"/>
<name>A0A8J2H6S9_COTCN</name>
<reference evidence="2" key="1">
    <citation type="submission" date="2021-04" db="EMBL/GenBank/DDBJ databases">
        <authorList>
            <person name="Chebbi M.A.C M."/>
        </authorList>
    </citation>
    <scope>NUCLEOTIDE SEQUENCE</scope>
</reference>
<feature type="chain" id="PRO_5035243039" evidence="1">
    <location>
        <begin position="22"/>
        <end position="704"/>
    </location>
</feature>
<accession>A0A8J2H6S9</accession>
<dbReference type="OrthoDB" id="10282677at2759"/>
<keyword evidence="1" id="KW-0732">Signal</keyword>
<dbReference type="EMBL" id="CAJNRD030001117">
    <property type="protein sequence ID" value="CAG5078101.1"/>
    <property type="molecule type" value="Genomic_DNA"/>
</dbReference>
<keyword evidence="3" id="KW-1185">Reference proteome</keyword>
<dbReference type="InterPro" id="IPR032062">
    <property type="entry name" value="DUF4803"/>
</dbReference>
<gene>
    <name evidence="2" type="ORF">HICCMSTLAB_LOCUS2644</name>
</gene>
<organism evidence="2 3">
    <name type="scientific">Cotesia congregata</name>
    <name type="common">Parasitoid wasp</name>
    <name type="synonym">Apanteles congregatus</name>
    <dbReference type="NCBI Taxonomy" id="51543"/>
    <lineage>
        <taxon>Eukaryota</taxon>
        <taxon>Metazoa</taxon>
        <taxon>Ecdysozoa</taxon>
        <taxon>Arthropoda</taxon>
        <taxon>Hexapoda</taxon>
        <taxon>Insecta</taxon>
        <taxon>Pterygota</taxon>
        <taxon>Neoptera</taxon>
        <taxon>Endopterygota</taxon>
        <taxon>Hymenoptera</taxon>
        <taxon>Apocrita</taxon>
        <taxon>Ichneumonoidea</taxon>
        <taxon>Braconidae</taxon>
        <taxon>Microgastrinae</taxon>
        <taxon>Cotesia</taxon>
    </lineage>
</organism>
<dbReference type="PANTHER" id="PTHR47890">
    <property type="entry name" value="LD24308P"/>
    <property type="match status" value="1"/>
</dbReference>
<evidence type="ECO:0000313" key="3">
    <source>
        <dbReference type="Proteomes" id="UP000786811"/>
    </source>
</evidence>
<dbReference type="Proteomes" id="UP000786811">
    <property type="component" value="Unassembled WGS sequence"/>
</dbReference>
<dbReference type="AlphaFoldDB" id="A0A8J2H6S9"/>
<comment type="caution">
    <text evidence="2">The sequence shown here is derived from an EMBL/GenBank/DDBJ whole genome shotgun (WGS) entry which is preliminary data.</text>
</comment>
<evidence type="ECO:0000256" key="1">
    <source>
        <dbReference type="SAM" id="SignalP"/>
    </source>
</evidence>
<dbReference type="PANTHER" id="PTHR47890:SF1">
    <property type="entry name" value="LD24308P"/>
    <property type="match status" value="1"/>
</dbReference>
<dbReference type="Pfam" id="PF16061">
    <property type="entry name" value="DUF4803"/>
    <property type="match status" value="1"/>
</dbReference>